<dbReference type="EMBL" id="CYSD01000041">
    <property type="protein sequence ID" value="CUH80932.1"/>
    <property type="molecule type" value="Genomic_DNA"/>
</dbReference>
<dbReference type="PANTHER" id="PTHR30189:SF1">
    <property type="entry name" value="LPS-ASSEMBLY PROTEIN LPTD"/>
    <property type="match status" value="1"/>
</dbReference>
<feature type="chain" id="PRO_5008992972" description="LPS-assembly protein LptD" evidence="1">
    <location>
        <begin position="24"/>
        <end position="732"/>
    </location>
</feature>
<dbReference type="RefSeq" id="WP_058291160.1">
    <property type="nucleotide sequence ID" value="NZ_CYSD01000041.1"/>
</dbReference>
<keyword evidence="4" id="KW-1185">Reference proteome</keyword>
<dbReference type="Proteomes" id="UP000052022">
    <property type="component" value="Unassembled WGS sequence"/>
</dbReference>
<proteinExistence type="inferred from homology"/>
<sequence precursor="true">MRLIPLLSTVAPLLAFLLQPGSAAEAQTAPAARPAPVSPAQTALPPASLVADKIFISPERDLIAEGNVEAFYGETQLQAERVAFNKETGLLRIDGPIRINDGTRTTILANSAEMDSALRNGILRGAYMVFDQQVQLASLQMNRVEGRYTQLYKSTLTSCDVCEDGRAPIWAIRAQRITHDQQEKQLYLESAQLRLFDVPVFYFPALRFPDPTLDRATGFLVPRFSSTSNFGTGIKVPYFIKMGDHRDLTITPFVSERSRALDLRYRQAFRNGEIAVTTGIAKDDIRPDDNRGHFFATGRFDLRRGYRLRFDLKSVSDEGYLADYDISDADRLRSEITLIKARRDKLLQAGLTRYKSLRDSEPQDFVPTDIIAATYEERFFPKLVGGELRIGLDILDFTRSSGLAATATEANGRDMSRISADADWRRHWVLPYGVLAEGRLGLGVDSIGLTDDAVFEDNATLVTPRSALTLRLPMQRRTVSGDRQLLEPVVQIGWTNVSGDAIPNEASNISEFDQGNLLSLSRFPEDDAREDGLSVVYGVNWQHVDADGWQLGVSAGQIWRDNSDPRFSDTSGLNGSTSDLLLATQLQLRDELTITARGLWDKAYEVSKAEVRGDWRRDDFSLIGSYLWLQEDAAENRSDETNELWLDGSYAINGNWTAAANVRYDIADDRATRAGLGLIYQNECVTLNLSMNRRFTSTESVEPTTDFGFTLSLNGFSVKSGSKTYRRSCSTT</sequence>
<evidence type="ECO:0000256" key="1">
    <source>
        <dbReference type="HAMAP-Rule" id="MF_01411"/>
    </source>
</evidence>
<accession>A0A0P1GGE7</accession>
<reference evidence="3 4" key="1">
    <citation type="submission" date="2015-09" db="EMBL/GenBank/DDBJ databases">
        <authorList>
            <consortium name="Swine Surveillance"/>
        </authorList>
    </citation>
    <scope>NUCLEOTIDE SEQUENCE [LARGE SCALE GENOMIC DNA]</scope>
    <source>
        <strain evidence="3 4">CECT 7557</strain>
    </source>
</reference>
<comment type="function">
    <text evidence="1">Involved in the assembly of lipopolysaccharide (LPS) at the surface of the outer membrane.</text>
</comment>
<evidence type="ECO:0000313" key="3">
    <source>
        <dbReference type="EMBL" id="CUH80932.1"/>
    </source>
</evidence>
<protein>
    <recommendedName>
        <fullName evidence="1">LPS-assembly protein LptD</fullName>
    </recommendedName>
</protein>
<dbReference type="InterPro" id="IPR007543">
    <property type="entry name" value="LptD_C"/>
</dbReference>
<dbReference type="Pfam" id="PF04453">
    <property type="entry name" value="LptD"/>
    <property type="match status" value="1"/>
</dbReference>
<dbReference type="HAMAP" id="MF_01411">
    <property type="entry name" value="LPS_assembly_LptD"/>
    <property type="match status" value="1"/>
</dbReference>
<dbReference type="GO" id="GO:0009279">
    <property type="term" value="C:cell outer membrane"/>
    <property type="evidence" value="ECO:0007669"/>
    <property type="project" value="UniProtKB-SubCell"/>
</dbReference>
<dbReference type="PANTHER" id="PTHR30189">
    <property type="entry name" value="LPS-ASSEMBLY PROTEIN"/>
    <property type="match status" value="1"/>
</dbReference>
<dbReference type="InterPro" id="IPR050218">
    <property type="entry name" value="LptD"/>
</dbReference>
<feature type="signal peptide" evidence="1">
    <location>
        <begin position="1"/>
        <end position="23"/>
    </location>
</feature>
<organism evidence="3 4">
    <name type="scientific">Tritonibacter multivorans</name>
    <dbReference type="NCBI Taxonomy" id="928856"/>
    <lineage>
        <taxon>Bacteria</taxon>
        <taxon>Pseudomonadati</taxon>
        <taxon>Pseudomonadota</taxon>
        <taxon>Alphaproteobacteria</taxon>
        <taxon>Rhodobacterales</taxon>
        <taxon>Paracoccaceae</taxon>
        <taxon>Tritonibacter</taxon>
    </lineage>
</organism>
<comment type="subcellular location">
    <subcellularLocation>
        <location evidence="1">Cell outer membrane</location>
    </subcellularLocation>
</comment>
<dbReference type="InterPro" id="IPR020889">
    <property type="entry name" value="LipoPS_assembly_LptD"/>
</dbReference>
<evidence type="ECO:0000259" key="2">
    <source>
        <dbReference type="Pfam" id="PF04453"/>
    </source>
</evidence>
<keyword evidence="1" id="KW-0472">Membrane</keyword>
<comment type="caution">
    <text evidence="1">Lacks conserved residue(s) required for the propagation of feature annotation.</text>
</comment>
<dbReference type="AlphaFoldDB" id="A0A0P1GGE7"/>
<dbReference type="GO" id="GO:0043165">
    <property type="term" value="P:Gram-negative-bacterium-type cell outer membrane assembly"/>
    <property type="evidence" value="ECO:0007669"/>
    <property type="project" value="UniProtKB-UniRule"/>
</dbReference>
<evidence type="ECO:0000313" key="4">
    <source>
        <dbReference type="Proteomes" id="UP000052022"/>
    </source>
</evidence>
<gene>
    <name evidence="1 3" type="primary">lptD</name>
    <name evidence="3" type="ORF">TRM7557_03141</name>
</gene>
<comment type="similarity">
    <text evidence="1">Belongs to the LptD family.</text>
</comment>
<dbReference type="SUPFAM" id="SSF56935">
    <property type="entry name" value="Porins"/>
    <property type="match status" value="1"/>
</dbReference>
<dbReference type="GO" id="GO:1990351">
    <property type="term" value="C:transporter complex"/>
    <property type="evidence" value="ECO:0007669"/>
    <property type="project" value="TreeGrafter"/>
</dbReference>
<name>A0A0P1GGE7_9RHOB</name>
<dbReference type="STRING" id="928856.SAMN04488049_104366"/>
<feature type="domain" description="LptD C-terminal" evidence="2">
    <location>
        <begin position="290"/>
        <end position="656"/>
    </location>
</feature>
<dbReference type="OrthoDB" id="9760225at2"/>
<comment type="subunit">
    <text evidence="1">Component of the lipopolysaccharide transport and assembly complex.</text>
</comment>
<keyword evidence="1" id="KW-0732">Signal</keyword>
<keyword evidence="1" id="KW-0998">Cell outer membrane</keyword>
<dbReference type="GO" id="GO:0015920">
    <property type="term" value="P:lipopolysaccharide transport"/>
    <property type="evidence" value="ECO:0007669"/>
    <property type="project" value="InterPro"/>
</dbReference>